<accession>A0A263D3Y0</accession>
<dbReference type="EMBL" id="NKYE01000005">
    <property type="protein sequence ID" value="OZM73150.1"/>
    <property type="molecule type" value="Genomic_DNA"/>
</dbReference>
<keyword evidence="2" id="KW-1133">Transmembrane helix</keyword>
<dbReference type="Pfam" id="PF14219">
    <property type="entry name" value="DUF4328"/>
    <property type="match status" value="1"/>
</dbReference>
<reference evidence="4 5" key="1">
    <citation type="submission" date="2017-07" db="EMBL/GenBank/DDBJ databases">
        <title>Amycolatopsis antarcticus sp. nov., isolated from the surface of an Antarcticus brown macroalga.</title>
        <authorList>
            <person name="Wang J."/>
            <person name="Leiva S."/>
            <person name="Huang J."/>
            <person name="Huang Y."/>
        </authorList>
    </citation>
    <scope>NUCLEOTIDE SEQUENCE [LARGE SCALE GENOMIC DNA]</scope>
    <source>
        <strain evidence="4 5">AU-G6</strain>
    </source>
</reference>
<feature type="region of interest" description="Disordered" evidence="1">
    <location>
        <begin position="1"/>
        <end position="46"/>
    </location>
</feature>
<feature type="transmembrane region" description="Helical" evidence="2">
    <location>
        <begin position="131"/>
        <end position="156"/>
    </location>
</feature>
<comment type="caution">
    <text evidence="4">The sequence shown here is derived from an EMBL/GenBank/DDBJ whole genome shotgun (WGS) entry which is preliminary data.</text>
</comment>
<protein>
    <recommendedName>
        <fullName evidence="3">DUF4328 domain-containing protein</fullName>
    </recommendedName>
</protein>
<dbReference type="Proteomes" id="UP000242444">
    <property type="component" value="Unassembled WGS sequence"/>
</dbReference>
<name>A0A263D3Y0_9PSEU</name>
<evidence type="ECO:0000256" key="2">
    <source>
        <dbReference type="SAM" id="Phobius"/>
    </source>
</evidence>
<dbReference type="InterPro" id="IPR025565">
    <property type="entry name" value="DUF4328"/>
</dbReference>
<feature type="domain" description="DUF4328" evidence="3">
    <location>
        <begin position="117"/>
        <end position="275"/>
    </location>
</feature>
<dbReference type="OrthoDB" id="3689403at2"/>
<proteinExistence type="predicted"/>
<keyword evidence="2" id="KW-0472">Membrane</keyword>
<gene>
    <name evidence="4" type="ORF">CFN78_09705</name>
</gene>
<feature type="transmembrane region" description="Helical" evidence="2">
    <location>
        <begin position="216"/>
        <end position="237"/>
    </location>
</feature>
<evidence type="ECO:0000256" key="1">
    <source>
        <dbReference type="SAM" id="MobiDB-lite"/>
    </source>
</evidence>
<feature type="transmembrane region" description="Helical" evidence="2">
    <location>
        <begin position="90"/>
        <end position="111"/>
    </location>
</feature>
<evidence type="ECO:0000259" key="3">
    <source>
        <dbReference type="Pfam" id="PF14219"/>
    </source>
</evidence>
<feature type="transmembrane region" description="Helical" evidence="2">
    <location>
        <begin position="249"/>
        <end position="271"/>
    </location>
</feature>
<evidence type="ECO:0000313" key="5">
    <source>
        <dbReference type="Proteomes" id="UP000242444"/>
    </source>
</evidence>
<keyword evidence="2" id="KW-0812">Transmembrane</keyword>
<sequence>MHGPAQHRAPGPRPGARPRVRWVATTPPGIPRHPPPRRPEPYTGPPSYPAPPRWGFPKLTWRWPTAVPGTPSDTPHPMQRLRTLGHNAGAALWTVAAFAAVTAAAEVWRYVLLAQSRGSALSPGVVGASDALVLAGALLTFVLAILAFGGSLWWLLVARAVAADAAGQAPARSGPQVVAGVLVPGVNLVLAGSILAELEHTVLRKPSAQRPRPSRLVLWWWGLFAGNGVLLAVTILWRMRDGVQAEADGVLLTASTDLTAAALAVVTALVVRRLTLLLAPLDASTLRPLRVLKVTGAPRPERPARPATAPR</sequence>
<keyword evidence="5" id="KW-1185">Reference proteome</keyword>
<dbReference type="AlphaFoldDB" id="A0A263D3Y0"/>
<organism evidence="4 5">
    <name type="scientific">Amycolatopsis antarctica</name>
    <dbReference type="NCBI Taxonomy" id="1854586"/>
    <lineage>
        <taxon>Bacteria</taxon>
        <taxon>Bacillati</taxon>
        <taxon>Actinomycetota</taxon>
        <taxon>Actinomycetes</taxon>
        <taxon>Pseudonocardiales</taxon>
        <taxon>Pseudonocardiaceae</taxon>
        <taxon>Amycolatopsis</taxon>
    </lineage>
</organism>
<evidence type="ECO:0000313" key="4">
    <source>
        <dbReference type="EMBL" id="OZM73150.1"/>
    </source>
</evidence>
<dbReference type="InParanoid" id="A0A263D3Y0"/>
<feature type="transmembrane region" description="Helical" evidence="2">
    <location>
        <begin position="177"/>
        <end position="196"/>
    </location>
</feature>